<sequence>MVWPFTAKKKRKQASQKLKKLRHTLSLTRMDDSSQLLKPLTSDFEPLSLPPLPSVVDDMNQVMDDLFSEMNYDPETDPFSVVLRELRIKEAVPAYTNDCPPSYKENA</sequence>
<keyword evidence="2" id="KW-1185">Reference proteome</keyword>
<protein>
    <submittedName>
        <fullName evidence="1">Uncharacterized protein</fullName>
    </submittedName>
</protein>
<dbReference type="Proteomes" id="UP000001744">
    <property type="component" value="Unassembled WGS sequence"/>
</dbReference>
<dbReference type="EMBL" id="KE651168">
    <property type="protein sequence ID" value="EEB06836.1"/>
    <property type="molecule type" value="Genomic_DNA"/>
</dbReference>
<organism evidence="1 2">
    <name type="scientific">Schizosaccharomyces japonicus (strain yFS275 / FY16936)</name>
    <name type="common">Fission yeast</name>
    <dbReference type="NCBI Taxonomy" id="402676"/>
    <lineage>
        <taxon>Eukaryota</taxon>
        <taxon>Fungi</taxon>
        <taxon>Dikarya</taxon>
        <taxon>Ascomycota</taxon>
        <taxon>Taphrinomycotina</taxon>
        <taxon>Schizosaccharomycetes</taxon>
        <taxon>Schizosaccharomycetales</taxon>
        <taxon>Schizosaccharomycetaceae</taxon>
        <taxon>Schizosaccharomyces</taxon>
    </lineage>
</organism>
<evidence type="ECO:0000313" key="1">
    <source>
        <dbReference type="EMBL" id="EEB06836.1"/>
    </source>
</evidence>
<reference evidence="1 2" key="1">
    <citation type="journal article" date="2011" name="Science">
        <title>Comparative functional genomics of the fission yeasts.</title>
        <authorList>
            <person name="Rhind N."/>
            <person name="Chen Z."/>
            <person name="Yassour M."/>
            <person name="Thompson D.A."/>
            <person name="Haas B.J."/>
            <person name="Habib N."/>
            <person name="Wapinski I."/>
            <person name="Roy S."/>
            <person name="Lin M.F."/>
            <person name="Heiman D.I."/>
            <person name="Young S.K."/>
            <person name="Furuya K."/>
            <person name="Guo Y."/>
            <person name="Pidoux A."/>
            <person name="Chen H.M."/>
            <person name="Robbertse B."/>
            <person name="Goldberg J.M."/>
            <person name="Aoki K."/>
            <person name="Bayne E.H."/>
            <person name="Berlin A.M."/>
            <person name="Desjardins C.A."/>
            <person name="Dobbs E."/>
            <person name="Dukaj L."/>
            <person name="Fan L."/>
            <person name="FitzGerald M.G."/>
            <person name="French C."/>
            <person name="Gujja S."/>
            <person name="Hansen K."/>
            <person name="Keifenheim D."/>
            <person name="Levin J.Z."/>
            <person name="Mosher R.A."/>
            <person name="Mueller C.A."/>
            <person name="Pfiffner J."/>
            <person name="Priest M."/>
            <person name="Russ C."/>
            <person name="Smialowska A."/>
            <person name="Swoboda P."/>
            <person name="Sykes S.M."/>
            <person name="Vaughn M."/>
            <person name="Vengrova S."/>
            <person name="Yoder R."/>
            <person name="Zeng Q."/>
            <person name="Allshire R."/>
            <person name="Baulcombe D."/>
            <person name="Birren B.W."/>
            <person name="Brown W."/>
            <person name="Ekwall K."/>
            <person name="Kellis M."/>
            <person name="Leatherwood J."/>
            <person name="Levin H."/>
            <person name="Margalit H."/>
            <person name="Martienssen R."/>
            <person name="Nieduszynski C.A."/>
            <person name="Spatafora J.W."/>
            <person name="Friedman N."/>
            <person name="Dalgaard J.Z."/>
            <person name="Baumann P."/>
            <person name="Niki H."/>
            <person name="Regev A."/>
            <person name="Nusbaum C."/>
        </authorList>
    </citation>
    <scope>NUCLEOTIDE SEQUENCE [LARGE SCALE GENOMIC DNA]</scope>
    <source>
        <strain evidence="2">yFS275 / FY16936</strain>
    </source>
</reference>
<name>B6JZ68_SCHJY</name>
<dbReference type="JaponicusDB" id="SJAG_01893"/>
<evidence type="ECO:0000313" key="2">
    <source>
        <dbReference type="Proteomes" id="UP000001744"/>
    </source>
</evidence>
<dbReference type="GeneID" id="7048073"/>
<dbReference type="VEuPathDB" id="FungiDB:SJAG_01893"/>
<proteinExistence type="predicted"/>
<dbReference type="AlphaFoldDB" id="B6JZ68"/>
<gene>
    <name evidence="1" type="ORF">SJAG_01893</name>
</gene>
<dbReference type="HOGENOM" id="CLU_2211476_0_0_1"/>
<dbReference type="RefSeq" id="XP_002173129.1">
    <property type="nucleotide sequence ID" value="XM_002173093.1"/>
</dbReference>
<accession>B6JZ68</accession>